<organism evidence="2 3">
    <name type="scientific">Actinidia rufa</name>
    <dbReference type="NCBI Taxonomy" id="165716"/>
    <lineage>
        <taxon>Eukaryota</taxon>
        <taxon>Viridiplantae</taxon>
        <taxon>Streptophyta</taxon>
        <taxon>Embryophyta</taxon>
        <taxon>Tracheophyta</taxon>
        <taxon>Spermatophyta</taxon>
        <taxon>Magnoliopsida</taxon>
        <taxon>eudicotyledons</taxon>
        <taxon>Gunneridae</taxon>
        <taxon>Pentapetalae</taxon>
        <taxon>asterids</taxon>
        <taxon>Ericales</taxon>
        <taxon>Actinidiaceae</taxon>
        <taxon>Actinidia</taxon>
    </lineage>
</organism>
<sequence length="98" mass="11160">MEEALNSPEPQISDEVMNEAEHQSLPEVQNPKNPTDTDTDSDSNSSDSDDEAQETLQIQTLETELSQNPANYDSHVQFIRALRKHGDIEKLRRARERP</sequence>
<evidence type="ECO:0000313" key="2">
    <source>
        <dbReference type="EMBL" id="GFY94664.1"/>
    </source>
</evidence>
<dbReference type="EMBL" id="BJWL01000010">
    <property type="protein sequence ID" value="GFY94664.1"/>
    <property type="molecule type" value="Genomic_DNA"/>
</dbReference>
<dbReference type="Proteomes" id="UP000585474">
    <property type="component" value="Unassembled WGS sequence"/>
</dbReference>
<evidence type="ECO:0000256" key="1">
    <source>
        <dbReference type="SAM" id="MobiDB-lite"/>
    </source>
</evidence>
<protein>
    <submittedName>
        <fullName evidence="2">Uncharacterized protein</fullName>
    </submittedName>
</protein>
<keyword evidence="3" id="KW-1185">Reference proteome</keyword>
<name>A0A7J0F7K2_9ERIC</name>
<feature type="compositionally biased region" description="Acidic residues" evidence="1">
    <location>
        <begin position="37"/>
        <end position="53"/>
    </location>
</feature>
<accession>A0A7J0F7K2</accession>
<proteinExistence type="predicted"/>
<comment type="caution">
    <text evidence="2">The sequence shown here is derived from an EMBL/GenBank/DDBJ whole genome shotgun (WGS) entry which is preliminary data.</text>
</comment>
<gene>
    <name evidence="2" type="ORF">Acr_10g0000490</name>
</gene>
<dbReference type="InterPro" id="IPR011990">
    <property type="entry name" value="TPR-like_helical_dom_sf"/>
</dbReference>
<evidence type="ECO:0000313" key="3">
    <source>
        <dbReference type="Proteomes" id="UP000585474"/>
    </source>
</evidence>
<dbReference type="OrthoDB" id="360390at2759"/>
<dbReference type="Gene3D" id="1.25.40.10">
    <property type="entry name" value="Tetratricopeptide repeat domain"/>
    <property type="match status" value="1"/>
</dbReference>
<feature type="region of interest" description="Disordered" evidence="1">
    <location>
        <begin position="1"/>
        <end position="56"/>
    </location>
</feature>
<dbReference type="AlphaFoldDB" id="A0A7J0F7K2"/>
<reference evidence="2 3" key="1">
    <citation type="submission" date="2019-07" db="EMBL/GenBank/DDBJ databases">
        <title>De Novo Assembly of kiwifruit Actinidia rufa.</title>
        <authorList>
            <person name="Sugita-Konishi S."/>
            <person name="Sato K."/>
            <person name="Mori E."/>
            <person name="Abe Y."/>
            <person name="Kisaki G."/>
            <person name="Hamano K."/>
            <person name="Suezawa K."/>
            <person name="Otani M."/>
            <person name="Fukuda T."/>
            <person name="Manabe T."/>
            <person name="Gomi K."/>
            <person name="Tabuchi M."/>
            <person name="Akimitsu K."/>
            <person name="Kataoka I."/>
        </authorList>
    </citation>
    <scope>NUCLEOTIDE SEQUENCE [LARGE SCALE GENOMIC DNA]</scope>
    <source>
        <strain evidence="3">cv. Fuchu</strain>
    </source>
</reference>